<keyword evidence="1" id="KW-0285">Flavoprotein</keyword>
<evidence type="ECO:0000256" key="5">
    <source>
        <dbReference type="ARBA" id="ARBA00023004"/>
    </source>
</evidence>
<keyword evidence="4" id="KW-0560">Oxidoreductase</keyword>
<dbReference type="EMBL" id="JBGUAW010000006">
    <property type="protein sequence ID" value="MFA9461224.1"/>
    <property type="molecule type" value="Genomic_DNA"/>
</dbReference>
<dbReference type="Pfam" id="PF22290">
    <property type="entry name" value="DmmA-like_N"/>
    <property type="match status" value="1"/>
</dbReference>
<dbReference type="InterPro" id="IPR039261">
    <property type="entry name" value="FNR_nucleotide-bd"/>
</dbReference>
<evidence type="ECO:0000313" key="9">
    <source>
        <dbReference type="Proteomes" id="UP001575181"/>
    </source>
</evidence>
<accession>A0ABV4TVT8</accession>
<dbReference type="InterPro" id="IPR017938">
    <property type="entry name" value="Riboflavin_synthase-like_b-brl"/>
</dbReference>
<evidence type="ECO:0000256" key="6">
    <source>
        <dbReference type="ARBA" id="ARBA00023014"/>
    </source>
</evidence>
<gene>
    <name evidence="8" type="ORF">ACERLL_10340</name>
</gene>
<dbReference type="RefSeq" id="WP_373656009.1">
    <property type="nucleotide sequence ID" value="NZ_JBGUAW010000006.1"/>
</dbReference>
<proteinExistence type="predicted"/>
<reference evidence="8 9" key="1">
    <citation type="submission" date="2024-08" db="EMBL/GenBank/DDBJ databases">
        <title>Whole-genome sequencing of halo(alkali)philic microorganisms from hypersaline lakes.</title>
        <authorList>
            <person name="Sorokin D.Y."/>
            <person name="Merkel A.Y."/>
            <person name="Messina E."/>
            <person name="Yakimov M."/>
        </authorList>
    </citation>
    <scope>NUCLEOTIDE SEQUENCE [LARGE SCALE GENOMIC DNA]</scope>
    <source>
        <strain evidence="8 9">Cl-TMA</strain>
    </source>
</reference>
<feature type="domain" description="FAD-binding FR-type" evidence="7">
    <location>
        <begin position="1"/>
        <end position="101"/>
    </location>
</feature>
<name>A0ABV4TVT8_9GAMM</name>
<dbReference type="Gene3D" id="2.40.30.10">
    <property type="entry name" value="Translation factors"/>
    <property type="match status" value="1"/>
</dbReference>
<dbReference type="SUPFAM" id="SSF63380">
    <property type="entry name" value="Riboflavin synthase domain-like"/>
    <property type="match status" value="1"/>
</dbReference>
<dbReference type="InterPro" id="IPR017927">
    <property type="entry name" value="FAD-bd_FR_type"/>
</dbReference>
<protein>
    <submittedName>
        <fullName evidence="8">Ferredoxin reductase</fullName>
    </submittedName>
</protein>
<dbReference type="InterPro" id="IPR050415">
    <property type="entry name" value="MRET"/>
</dbReference>
<evidence type="ECO:0000256" key="2">
    <source>
        <dbReference type="ARBA" id="ARBA00022714"/>
    </source>
</evidence>
<sequence>MQAVISETEWVSSNAKAIRFIEPSGGVFSPAPPGSHIKVALSAEEKGSPFSLTSPPAGEPGYEVVVTQGAGAGAVSRWLLEEAGPGKAVEITRPRCGLPRAQEADHHVLVAGGMGVTAFLAHMAAFRTAGASYELHYAVRSRSEAIRLRELQSAHPGRVQCYPADEGFRLRVAERVRRAPAGSHFYVCGPPRLTQEVVDAAFEVGWPSESVHWDRFGWQPEEPRSGLAEGWARPVEA</sequence>
<dbReference type="InterPro" id="IPR054582">
    <property type="entry name" value="DmmA-like_N"/>
</dbReference>
<comment type="caution">
    <text evidence="8">The sequence shown here is derived from an EMBL/GenBank/DDBJ whole genome shotgun (WGS) entry which is preliminary data.</text>
</comment>
<keyword evidence="3" id="KW-0479">Metal-binding</keyword>
<dbReference type="PRINTS" id="PR00409">
    <property type="entry name" value="PHDIOXRDTASE"/>
</dbReference>
<dbReference type="CDD" id="cd06185">
    <property type="entry name" value="PDR_like"/>
    <property type="match status" value="1"/>
</dbReference>
<keyword evidence="9" id="KW-1185">Reference proteome</keyword>
<dbReference type="PANTHER" id="PTHR47354">
    <property type="entry name" value="NADH OXIDOREDUCTASE HCR"/>
    <property type="match status" value="1"/>
</dbReference>
<keyword evidence="5" id="KW-0408">Iron</keyword>
<dbReference type="PROSITE" id="PS51384">
    <property type="entry name" value="FAD_FR"/>
    <property type="match status" value="1"/>
</dbReference>
<evidence type="ECO:0000256" key="1">
    <source>
        <dbReference type="ARBA" id="ARBA00022630"/>
    </source>
</evidence>
<evidence type="ECO:0000313" key="8">
    <source>
        <dbReference type="EMBL" id="MFA9461224.1"/>
    </source>
</evidence>
<evidence type="ECO:0000256" key="3">
    <source>
        <dbReference type="ARBA" id="ARBA00022723"/>
    </source>
</evidence>
<dbReference type="PANTHER" id="PTHR47354:SF1">
    <property type="entry name" value="CARNITINE MONOOXYGENASE REDUCTASE SUBUNIT"/>
    <property type="match status" value="1"/>
</dbReference>
<dbReference type="Proteomes" id="UP001575181">
    <property type="component" value="Unassembled WGS sequence"/>
</dbReference>
<keyword evidence="2" id="KW-0001">2Fe-2S</keyword>
<evidence type="ECO:0000256" key="4">
    <source>
        <dbReference type="ARBA" id="ARBA00023002"/>
    </source>
</evidence>
<dbReference type="Gene3D" id="3.40.50.80">
    <property type="entry name" value="Nucleotide-binding domain of ferredoxin-NADP reductase (FNR) module"/>
    <property type="match status" value="1"/>
</dbReference>
<keyword evidence="6" id="KW-0411">Iron-sulfur</keyword>
<evidence type="ECO:0000259" key="7">
    <source>
        <dbReference type="PROSITE" id="PS51384"/>
    </source>
</evidence>
<dbReference type="SUPFAM" id="SSF52343">
    <property type="entry name" value="Ferredoxin reductase-like, C-terminal NADP-linked domain"/>
    <property type="match status" value="1"/>
</dbReference>
<organism evidence="8 9">
    <name type="scientific">Thiohalorhabdus methylotrophus</name>
    <dbReference type="NCBI Taxonomy" id="3242694"/>
    <lineage>
        <taxon>Bacteria</taxon>
        <taxon>Pseudomonadati</taxon>
        <taxon>Pseudomonadota</taxon>
        <taxon>Gammaproteobacteria</taxon>
        <taxon>Thiohalorhabdales</taxon>
        <taxon>Thiohalorhabdaceae</taxon>
        <taxon>Thiohalorhabdus</taxon>
    </lineage>
</organism>